<dbReference type="SUPFAM" id="SSF52980">
    <property type="entry name" value="Restriction endonuclease-like"/>
    <property type="match status" value="1"/>
</dbReference>
<protein>
    <recommendedName>
        <fullName evidence="1">Mutator-like transposase domain-containing protein</fullName>
    </recommendedName>
</protein>
<organism evidence="2 3">
    <name type="scientific">Tegillarca granosa</name>
    <name type="common">Malaysian cockle</name>
    <name type="synonym">Anadara granosa</name>
    <dbReference type="NCBI Taxonomy" id="220873"/>
    <lineage>
        <taxon>Eukaryota</taxon>
        <taxon>Metazoa</taxon>
        <taxon>Spiralia</taxon>
        <taxon>Lophotrochozoa</taxon>
        <taxon>Mollusca</taxon>
        <taxon>Bivalvia</taxon>
        <taxon>Autobranchia</taxon>
        <taxon>Pteriomorphia</taxon>
        <taxon>Arcoida</taxon>
        <taxon>Arcoidea</taxon>
        <taxon>Arcidae</taxon>
        <taxon>Tegillarca</taxon>
    </lineage>
</organism>
<dbReference type="InterPro" id="IPR011335">
    <property type="entry name" value="Restrct_endonuc-II-like"/>
</dbReference>
<dbReference type="PANTHER" id="PTHR46609:SF8">
    <property type="entry name" value="YQAJ VIRAL RECOMBINASE DOMAIN-CONTAINING PROTEIN"/>
    <property type="match status" value="1"/>
</dbReference>
<name>A0ABQ9FN29_TEGGR</name>
<evidence type="ECO:0000313" key="3">
    <source>
        <dbReference type="Proteomes" id="UP001217089"/>
    </source>
</evidence>
<comment type="caution">
    <text evidence="2">The sequence shown here is derived from an EMBL/GenBank/DDBJ whole genome shotgun (WGS) entry which is preliminary data.</text>
</comment>
<sequence>MESEYLEAGAEERRDSHRERAIFMKHSYNALGGVGIIIVKETGKILHMGVRNKYCYICSQAQSQHIIPKPHTCYSNWTESSQAMEADIIEEGFKKAEITHGLRYLKLVVDGDSSVFARIQEDVPILGKHVSKVECANNVCKYLRSSLEKLVEENPRYKATRVSIVSAVRCAIRMRSRENDKSKASRLLAHDIRKSIHHIFGEHKNCSKFSRIGTVKSDANSNTLAGTRINVDRMIIVRGTGGVTLWRFIRKVIALYTTLQQTWHNLECTSVQSLMGKKSITFAAGDPGTPGVMREDQLKSCNKSKKDQRAVPPGGNKVNLKRLDNHMDLMQQTLFQILFIIRRKGKKRLTAFVFGNVKSINTCIPTFETLYKTFKRNEHTRKGLQDECISASQDGKVVENGINTGLIEVKNLVHAKPINLTQAVKCEKNKSHNYYYQCQGLLGVTGLPWLDFVTRTVNPYEINIERIYKDDKFWKNVMLPKLRAFY</sequence>
<dbReference type="Proteomes" id="UP001217089">
    <property type="component" value="Unassembled WGS sequence"/>
</dbReference>
<dbReference type="InterPro" id="IPR049012">
    <property type="entry name" value="Mutator_transp_dom"/>
</dbReference>
<proteinExistence type="predicted"/>
<reference evidence="2 3" key="1">
    <citation type="submission" date="2022-12" db="EMBL/GenBank/DDBJ databases">
        <title>Chromosome-level genome of Tegillarca granosa.</title>
        <authorList>
            <person name="Kim J."/>
        </authorList>
    </citation>
    <scope>NUCLEOTIDE SEQUENCE [LARGE SCALE GENOMIC DNA]</scope>
    <source>
        <strain evidence="2">Teg-2019</strain>
        <tissue evidence="2">Adductor muscle</tissue>
    </source>
</reference>
<dbReference type="PANTHER" id="PTHR46609">
    <property type="entry name" value="EXONUCLEASE, PHAGE-TYPE/RECB, C-TERMINAL DOMAIN-CONTAINING PROTEIN"/>
    <property type="match status" value="1"/>
</dbReference>
<dbReference type="InterPro" id="IPR051703">
    <property type="entry name" value="NF-kappa-B_Signaling_Reg"/>
</dbReference>
<feature type="domain" description="Mutator-like transposase" evidence="1">
    <location>
        <begin position="25"/>
        <end position="209"/>
    </location>
</feature>
<keyword evidence="3" id="KW-1185">Reference proteome</keyword>
<evidence type="ECO:0000259" key="1">
    <source>
        <dbReference type="Pfam" id="PF20700"/>
    </source>
</evidence>
<dbReference type="InterPro" id="IPR011604">
    <property type="entry name" value="PDDEXK-like_dom_sf"/>
</dbReference>
<evidence type="ECO:0000313" key="2">
    <source>
        <dbReference type="EMBL" id="KAJ8318680.1"/>
    </source>
</evidence>
<dbReference type="EMBL" id="JARBDR010000214">
    <property type="protein sequence ID" value="KAJ8318680.1"/>
    <property type="molecule type" value="Genomic_DNA"/>
</dbReference>
<dbReference type="Pfam" id="PF20700">
    <property type="entry name" value="Mutator"/>
    <property type="match status" value="1"/>
</dbReference>
<gene>
    <name evidence="2" type="ORF">KUTeg_003771</name>
</gene>
<dbReference type="Gene3D" id="3.90.320.10">
    <property type="match status" value="1"/>
</dbReference>
<accession>A0ABQ9FN29</accession>